<keyword evidence="11" id="KW-0406">Ion transport</keyword>
<evidence type="ECO:0000256" key="5">
    <source>
        <dbReference type="ARBA" id="ARBA00022568"/>
    </source>
</evidence>
<feature type="transmembrane region" description="Helical" evidence="15">
    <location>
        <begin position="162"/>
        <end position="180"/>
    </location>
</feature>
<dbReference type="Proteomes" id="UP000070133">
    <property type="component" value="Unassembled WGS sequence"/>
</dbReference>
<keyword evidence="7 16" id="KW-0732">Signal</keyword>
<evidence type="ECO:0000256" key="12">
    <source>
        <dbReference type="ARBA" id="ARBA00023136"/>
    </source>
</evidence>
<evidence type="ECO:0000256" key="14">
    <source>
        <dbReference type="SAM" id="MobiDB-lite"/>
    </source>
</evidence>
<feature type="compositionally biased region" description="Low complexity" evidence="14">
    <location>
        <begin position="228"/>
        <end position="240"/>
    </location>
</feature>
<feature type="compositionally biased region" description="Gly residues" evidence="14">
    <location>
        <begin position="193"/>
        <end position="206"/>
    </location>
</feature>
<dbReference type="GO" id="GO:0006816">
    <property type="term" value="P:calcium ion transport"/>
    <property type="evidence" value="ECO:0007669"/>
    <property type="project" value="UniProtKB-KW"/>
</dbReference>
<keyword evidence="10 15" id="KW-1133">Transmembrane helix</keyword>
<proteinExistence type="inferred from homology"/>
<dbReference type="STRING" id="321146.A0A139HA66"/>
<dbReference type="AlphaFoldDB" id="A0A139HA66"/>
<keyword evidence="18" id="KW-1185">Reference proteome</keyword>
<keyword evidence="12 15" id="KW-0472">Membrane</keyword>
<organism evidence="17 18">
    <name type="scientific">Pseudocercospora eumusae</name>
    <dbReference type="NCBI Taxonomy" id="321146"/>
    <lineage>
        <taxon>Eukaryota</taxon>
        <taxon>Fungi</taxon>
        <taxon>Dikarya</taxon>
        <taxon>Ascomycota</taxon>
        <taxon>Pezizomycotina</taxon>
        <taxon>Dothideomycetes</taxon>
        <taxon>Dothideomycetidae</taxon>
        <taxon>Mycosphaerellales</taxon>
        <taxon>Mycosphaerellaceae</taxon>
        <taxon>Pseudocercospora</taxon>
    </lineage>
</organism>
<evidence type="ECO:0000256" key="1">
    <source>
        <dbReference type="ARBA" id="ARBA00004115"/>
    </source>
</evidence>
<evidence type="ECO:0000256" key="16">
    <source>
        <dbReference type="SAM" id="SignalP"/>
    </source>
</evidence>
<dbReference type="GO" id="GO:2001256">
    <property type="term" value="P:regulation of store-operated calcium entry"/>
    <property type="evidence" value="ECO:0007669"/>
    <property type="project" value="InterPro"/>
</dbReference>
<evidence type="ECO:0000256" key="10">
    <source>
        <dbReference type="ARBA" id="ARBA00022989"/>
    </source>
</evidence>
<feature type="chain" id="PRO_5007995332" description="Store-operated calcium entry-associated regulatory factor" evidence="16">
    <location>
        <begin position="20"/>
        <end position="340"/>
    </location>
</feature>
<evidence type="ECO:0000256" key="9">
    <source>
        <dbReference type="ARBA" id="ARBA00022837"/>
    </source>
</evidence>
<accession>A0A139HA66</accession>
<dbReference type="PANTHER" id="PTHR15929:SF0">
    <property type="entry name" value="STORE-OPERATED CALCIUM ENTRY-ASSOCIATED REGULATORY FACTOR"/>
    <property type="match status" value="1"/>
</dbReference>
<evidence type="ECO:0000256" key="8">
    <source>
        <dbReference type="ARBA" id="ARBA00022824"/>
    </source>
</evidence>
<dbReference type="Pfam" id="PF06682">
    <property type="entry name" value="SARAF"/>
    <property type="match status" value="1"/>
</dbReference>
<evidence type="ECO:0000256" key="3">
    <source>
        <dbReference type="ARBA" id="ARBA00016584"/>
    </source>
</evidence>
<evidence type="ECO:0000256" key="4">
    <source>
        <dbReference type="ARBA" id="ARBA00022448"/>
    </source>
</evidence>
<keyword evidence="9" id="KW-0106">Calcium</keyword>
<dbReference type="OrthoDB" id="20303at2759"/>
<protein>
    <recommendedName>
        <fullName evidence="3">Store-operated calcium entry-associated regulatory factor</fullName>
    </recommendedName>
    <alternativeName>
        <fullName evidence="13">Transmembrane protein 66</fullName>
    </alternativeName>
</protein>
<comment type="caution">
    <text evidence="17">The sequence shown here is derived from an EMBL/GenBank/DDBJ whole genome shotgun (WGS) entry which is preliminary data.</text>
</comment>
<evidence type="ECO:0000256" key="11">
    <source>
        <dbReference type="ARBA" id="ARBA00023065"/>
    </source>
</evidence>
<keyword evidence="8" id="KW-0256">Endoplasmic reticulum</keyword>
<dbReference type="InterPro" id="IPR009567">
    <property type="entry name" value="SARAF"/>
</dbReference>
<name>A0A139HA66_9PEZI</name>
<feature type="region of interest" description="Disordered" evidence="14">
    <location>
        <begin position="270"/>
        <end position="340"/>
    </location>
</feature>
<comment type="similarity">
    <text evidence="2">Belongs to the SARAF family.</text>
</comment>
<evidence type="ECO:0000256" key="6">
    <source>
        <dbReference type="ARBA" id="ARBA00022692"/>
    </source>
</evidence>
<evidence type="ECO:0000256" key="15">
    <source>
        <dbReference type="SAM" id="Phobius"/>
    </source>
</evidence>
<evidence type="ECO:0000313" key="18">
    <source>
        <dbReference type="Proteomes" id="UP000070133"/>
    </source>
</evidence>
<evidence type="ECO:0000256" key="13">
    <source>
        <dbReference type="ARBA" id="ARBA00031116"/>
    </source>
</evidence>
<keyword evidence="4" id="KW-0813">Transport</keyword>
<gene>
    <name evidence="17" type="ORF">AC578_8984</name>
</gene>
<feature type="compositionally biased region" description="Gly residues" evidence="14">
    <location>
        <begin position="311"/>
        <end position="321"/>
    </location>
</feature>
<feature type="signal peptide" evidence="16">
    <location>
        <begin position="1"/>
        <end position="19"/>
    </location>
</feature>
<keyword evidence="5" id="KW-0109">Calcium transport</keyword>
<evidence type="ECO:0000256" key="7">
    <source>
        <dbReference type="ARBA" id="ARBA00022729"/>
    </source>
</evidence>
<comment type="subcellular location">
    <subcellularLocation>
        <location evidence="1">Endoplasmic reticulum membrane</location>
        <topology evidence="1">Single-pass type I membrane protein</topology>
    </subcellularLocation>
</comment>
<sequence length="340" mass="36742">MRFNTLAAVILAAATTTSAYSKKNDAVKLSQVRTLTLRNDAKTSHRRVPAIPQLKCVGGNARGKYEVDVMRCTNSGSEYDAEDVQWTCKASLPPEFKLGSTDVICEGYDSPNDPYILKGSCGVEYRLMLTPEGEAKYGRQSVWRSKQDSYSGSDVNDTIPTVLFWLFFLFVVGVLVYSVWNGGRNNRGNAGRRTGGSGWGGGGGDDGNNDDPPPPYTPRAQPKPKTYSNTRSSSSNSSNNQPWRPGFWSGTAAGAAAGYAASQYANRNNRTRYEVPQPGPSSWFGGGRRQPDYRDTEPSGWFGSSNRSPSYGGGTGWGGGSSTPSSSRHESTGFGGTRRR</sequence>
<reference evidence="17 18" key="1">
    <citation type="submission" date="2015-07" db="EMBL/GenBank/DDBJ databases">
        <title>Comparative genomics of the Sigatoka disease complex on banana suggests a link between parallel evolutionary changes in Pseudocercospora fijiensis and Pseudocercospora eumusae and increased virulence on the banana host.</title>
        <authorList>
            <person name="Chang T.-C."/>
            <person name="Salvucci A."/>
            <person name="Crous P.W."/>
            <person name="Stergiopoulos I."/>
        </authorList>
    </citation>
    <scope>NUCLEOTIDE SEQUENCE [LARGE SCALE GENOMIC DNA]</scope>
    <source>
        <strain evidence="17 18">CBS 114824</strain>
    </source>
</reference>
<feature type="region of interest" description="Disordered" evidence="14">
    <location>
        <begin position="185"/>
        <end position="249"/>
    </location>
</feature>
<dbReference type="EMBL" id="LFZN01000093">
    <property type="protein sequence ID" value="KXS99341.1"/>
    <property type="molecule type" value="Genomic_DNA"/>
</dbReference>
<keyword evidence="6 15" id="KW-0812">Transmembrane</keyword>
<dbReference type="GO" id="GO:0005789">
    <property type="term" value="C:endoplasmic reticulum membrane"/>
    <property type="evidence" value="ECO:0007669"/>
    <property type="project" value="UniProtKB-SubCell"/>
</dbReference>
<evidence type="ECO:0000256" key="2">
    <source>
        <dbReference type="ARBA" id="ARBA00006833"/>
    </source>
</evidence>
<evidence type="ECO:0000313" key="17">
    <source>
        <dbReference type="EMBL" id="KXS99341.1"/>
    </source>
</evidence>
<dbReference type="EMBL" id="LFZN01000093">
    <property type="protein sequence ID" value="KXS99342.1"/>
    <property type="molecule type" value="Genomic_DNA"/>
</dbReference>
<dbReference type="PANTHER" id="PTHR15929">
    <property type="entry name" value="STORE-OPERATED CALCIUM ENTRY-ASSOCIATED REGULATORY FACTOR"/>
    <property type="match status" value="1"/>
</dbReference>